<dbReference type="AlphaFoldDB" id="A0A0E9SI28"/>
<evidence type="ECO:0000313" key="1">
    <source>
        <dbReference type="EMBL" id="JAH40897.1"/>
    </source>
</evidence>
<organism evidence="1">
    <name type="scientific">Anguilla anguilla</name>
    <name type="common">European freshwater eel</name>
    <name type="synonym">Muraena anguilla</name>
    <dbReference type="NCBI Taxonomy" id="7936"/>
    <lineage>
        <taxon>Eukaryota</taxon>
        <taxon>Metazoa</taxon>
        <taxon>Chordata</taxon>
        <taxon>Craniata</taxon>
        <taxon>Vertebrata</taxon>
        <taxon>Euteleostomi</taxon>
        <taxon>Actinopterygii</taxon>
        <taxon>Neopterygii</taxon>
        <taxon>Teleostei</taxon>
        <taxon>Anguilliformes</taxon>
        <taxon>Anguillidae</taxon>
        <taxon>Anguilla</taxon>
    </lineage>
</organism>
<reference evidence="1" key="1">
    <citation type="submission" date="2014-11" db="EMBL/GenBank/DDBJ databases">
        <authorList>
            <person name="Amaro Gonzalez C."/>
        </authorList>
    </citation>
    <scope>NUCLEOTIDE SEQUENCE</scope>
</reference>
<proteinExistence type="predicted"/>
<accession>A0A0E9SI28</accession>
<name>A0A0E9SI28_ANGAN</name>
<dbReference type="EMBL" id="GBXM01067680">
    <property type="protein sequence ID" value="JAH40897.1"/>
    <property type="molecule type" value="Transcribed_RNA"/>
</dbReference>
<protein>
    <submittedName>
        <fullName evidence="1">Uncharacterized protein</fullName>
    </submittedName>
</protein>
<reference evidence="1" key="2">
    <citation type="journal article" date="2015" name="Fish Shellfish Immunol.">
        <title>Early steps in the European eel (Anguilla anguilla)-Vibrio vulnificus interaction in the gills: Role of the RtxA13 toxin.</title>
        <authorList>
            <person name="Callol A."/>
            <person name="Pajuelo D."/>
            <person name="Ebbesson L."/>
            <person name="Teles M."/>
            <person name="MacKenzie S."/>
            <person name="Amaro C."/>
        </authorList>
    </citation>
    <scope>NUCLEOTIDE SEQUENCE</scope>
</reference>
<sequence length="23" mass="2713">MCITLTNSTDYTMCLFNIHYSLQ</sequence>